<evidence type="ECO:0000259" key="1">
    <source>
        <dbReference type="Pfam" id="PF00881"/>
    </source>
</evidence>
<feature type="domain" description="Nitroreductase" evidence="1">
    <location>
        <begin position="173"/>
        <end position="366"/>
    </location>
</feature>
<dbReference type="SUPFAM" id="SSF55469">
    <property type="entry name" value="FMN-dependent nitroreductase-like"/>
    <property type="match status" value="1"/>
</dbReference>
<dbReference type="PANTHER" id="PTHR43745:SF2">
    <property type="entry name" value="NITROREDUCTASE MJ1384-RELATED"/>
    <property type="match status" value="1"/>
</dbReference>
<keyword evidence="3" id="KW-1185">Reference proteome</keyword>
<protein>
    <submittedName>
        <fullName evidence="2">Putative peptide maturation dehydrogenase</fullName>
    </submittedName>
</protein>
<organism evidence="2 3">
    <name type="scientific">Chiayiivirga flava</name>
    <dbReference type="NCBI Taxonomy" id="659595"/>
    <lineage>
        <taxon>Bacteria</taxon>
        <taxon>Pseudomonadati</taxon>
        <taxon>Pseudomonadota</taxon>
        <taxon>Gammaproteobacteria</taxon>
        <taxon>Lysobacterales</taxon>
        <taxon>Lysobacteraceae</taxon>
        <taxon>Chiayiivirga</taxon>
    </lineage>
</organism>
<dbReference type="PANTHER" id="PTHR43745">
    <property type="entry name" value="NITROREDUCTASE MJ1384-RELATED"/>
    <property type="match status" value="1"/>
</dbReference>
<gene>
    <name evidence="2" type="ORF">HNQ52_001358</name>
</gene>
<reference evidence="2 3" key="1">
    <citation type="submission" date="2020-08" db="EMBL/GenBank/DDBJ databases">
        <title>Genomic Encyclopedia of Type Strains, Phase IV (KMG-IV): sequencing the most valuable type-strain genomes for metagenomic binning, comparative biology and taxonomic classification.</title>
        <authorList>
            <person name="Goeker M."/>
        </authorList>
    </citation>
    <scope>NUCLEOTIDE SEQUENCE [LARGE SCALE GENOMIC DNA]</scope>
    <source>
        <strain evidence="2 3">DSM 24163</strain>
    </source>
</reference>
<dbReference type="NCBIfam" id="TIGR03605">
    <property type="entry name" value="antibiot_sagB"/>
    <property type="match status" value="1"/>
</dbReference>
<dbReference type="Proteomes" id="UP000521199">
    <property type="component" value="Unassembled WGS sequence"/>
</dbReference>
<accession>A0A7W8D4L9</accession>
<dbReference type="InterPro" id="IPR029479">
    <property type="entry name" value="Nitroreductase"/>
</dbReference>
<sequence>MLLEPRERADFDLDELIRGGTGLRMSLLWIALAPHLDREVEVTRDECNLLGQVRSTEWAPVDGLRERFGAAAVDRLLGIGLLIGDDEAGAHWRDRDERLTDTHWHPLSAVSHTFQRWRDVDSSAALDESGMRSFRDLIDKLGEPPPAVLERVPAALRVALPRTPDSPLSTLLQQRTTCRNFDRARPLPAATLAALLECVFAAQAVHAVTDTAAVLKKNSPSGGGLHPTEAYLLLQHVDGVAPGLYHYHATGHALEPLPCPDAQDPAALAALAQRMVAGQHWFADAHVLVVLASRVYRSFWKYRSHPKGYRALVFDAGHLSQNLYLAATELGLAAFITAAINEAESERVFGLDHLQEPPLAICGFGWRSQTRETVEFDPLGRVWGQ</sequence>
<evidence type="ECO:0000313" key="2">
    <source>
        <dbReference type="EMBL" id="MBB5207829.1"/>
    </source>
</evidence>
<dbReference type="Pfam" id="PF00881">
    <property type="entry name" value="Nitroreductase"/>
    <property type="match status" value="1"/>
</dbReference>
<dbReference type="EMBL" id="JACHHP010000002">
    <property type="protein sequence ID" value="MBB5207829.1"/>
    <property type="molecule type" value="Genomic_DNA"/>
</dbReference>
<proteinExistence type="predicted"/>
<dbReference type="InterPro" id="IPR000415">
    <property type="entry name" value="Nitroreductase-like"/>
</dbReference>
<dbReference type="GO" id="GO:0016491">
    <property type="term" value="F:oxidoreductase activity"/>
    <property type="evidence" value="ECO:0007669"/>
    <property type="project" value="InterPro"/>
</dbReference>
<dbReference type="Gene3D" id="3.40.109.10">
    <property type="entry name" value="NADH Oxidase"/>
    <property type="match status" value="1"/>
</dbReference>
<dbReference type="NCBIfam" id="TIGR04511">
    <property type="entry name" value="SagB_rel_DH_2"/>
    <property type="match status" value="1"/>
</dbReference>
<name>A0A7W8D4L9_9GAMM</name>
<evidence type="ECO:0000313" key="3">
    <source>
        <dbReference type="Proteomes" id="UP000521199"/>
    </source>
</evidence>
<dbReference type="InterPro" id="IPR030965">
    <property type="entry name" value="SagB-rel_DH_2"/>
</dbReference>
<dbReference type="InterPro" id="IPR052544">
    <property type="entry name" value="Bacteriocin_Proc_Enz"/>
</dbReference>
<dbReference type="AlphaFoldDB" id="A0A7W8D4L9"/>
<comment type="caution">
    <text evidence="2">The sequence shown here is derived from an EMBL/GenBank/DDBJ whole genome shotgun (WGS) entry which is preliminary data.</text>
</comment>
<dbReference type="CDD" id="cd02142">
    <property type="entry name" value="McbC_SagB-like_oxidoreductase"/>
    <property type="match status" value="1"/>
</dbReference>
<dbReference type="InterPro" id="IPR020051">
    <property type="entry name" value="SagB-type_dehydrogenase"/>
</dbReference>